<reference evidence="2" key="3">
    <citation type="submission" date="2022-06" db="UniProtKB">
        <authorList>
            <consortium name="EnsemblPlants"/>
        </authorList>
    </citation>
    <scope>IDENTIFICATION</scope>
</reference>
<dbReference type="Proteomes" id="UP000015106">
    <property type="component" value="Chromosome 2"/>
</dbReference>
<dbReference type="InterPro" id="IPR005174">
    <property type="entry name" value="KIB1-4_b-propeller"/>
</dbReference>
<feature type="domain" description="KIB1-4 beta-propeller" evidence="1">
    <location>
        <begin position="8"/>
        <end position="152"/>
    </location>
</feature>
<organism evidence="2 3">
    <name type="scientific">Triticum urartu</name>
    <name type="common">Red wild einkorn</name>
    <name type="synonym">Crithodium urartu</name>
    <dbReference type="NCBI Taxonomy" id="4572"/>
    <lineage>
        <taxon>Eukaryota</taxon>
        <taxon>Viridiplantae</taxon>
        <taxon>Streptophyta</taxon>
        <taxon>Embryophyta</taxon>
        <taxon>Tracheophyta</taxon>
        <taxon>Spermatophyta</taxon>
        <taxon>Magnoliopsida</taxon>
        <taxon>Liliopsida</taxon>
        <taxon>Poales</taxon>
        <taxon>Poaceae</taxon>
        <taxon>BOP clade</taxon>
        <taxon>Pooideae</taxon>
        <taxon>Triticodae</taxon>
        <taxon>Triticeae</taxon>
        <taxon>Triticinae</taxon>
        <taxon>Triticum</taxon>
    </lineage>
</organism>
<evidence type="ECO:0000313" key="3">
    <source>
        <dbReference type="Proteomes" id="UP000015106"/>
    </source>
</evidence>
<name>A0A8R7TET2_TRIUA</name>
<reference evidence="2" key="2">
    <citation type="submission" date="2018-03" db="EMBL/GenBank/DDBJ databases">
        <title>The Triticum urartu genome reveals the dynamic nature of wheat genome evolution.</title>
        <authorList>
            <person name="Ling H."/>
            <person name="Ma B."/>
            <person name="Shi X."/>
            <person name="Liu H."/>
            <person name="Dong L."/>
            <person name="Sun H."/>
            <person name="Cao Y."/>
            <person name="Gao Q."/>
            <person name="Zheng S."/>
            <person name="Li Y."/>
            <person name="Yu Y."/>
            <person name="Du H."/>
            <person name="Qi M."/>
            <person name="Li Y."/>
            <person name="Yu H."/>
            <person name="Cui Y."/>
            <person name="Wang N."/>
            <person name="Chen C."/>
            <person name="Wu H."/>
            <person name="Zhao Y."/>
            <person name="Zhang J."/>
            <person name="Li Y."/>
            <person name="Zhou W."/>
            <person name="Zhang B."/>
            <person name="Hu W."/>
            <person name="Eijk M."/>
            <person name="Tang J."/>
            <person name="Witsenboer H."/>
            <person name="Zhao S."/>
            <person name="Li Z."/>
            <person name="Zhang A."/>
            <person name="Wang D."/>
            <person name="Liang C."/>
        </authorList>
    </citation>
    <scope>NUCLEOTIDE SEQUENCE [LARGE SCALE GENOMIC DNA]</scope>
    <source>
        <strain evidence="2">cv. G1812</strain>
    </source>
</reference>
<evidence type="ECO:0000259" key="1">
    <source>
        <dbReference type="Pfam" id="PF03478"/>
    </source>
</evidence>
<reference evidence="3" key="1">
    <citation type="journal article" date="2013" name="Nature">
        <title>Draft genome of the wheat A-genome progenitor Triticum urartu.</title>
        <authorList>
            <person name="Ling H.Q."/>
            <person name="Zhao S."/>
            <person name="Liu D."/>
            <person name="Wang J."/>
            <person name="Sun H."/>
            <person name="Zhang C."/>
            <person name="Fan H."/>
            <person name="Li D."/>
            <person name="Dong L."/>
            <person name="Tao Y."/>
            <person name="Gao C."/>
            <person name="Wu H."/>
            <person name="Li Y."/>
            <person name="Cui Y."/>
            <person name="Guo X."/>
            <person name="Zheng S."/>
            <person name="Wang B."/>
            <person name="Yu K."/>
            <person name="Liang Q."/>
            <person name="Yang W."/>
            <person name="Lou X."/>
            <person name="Chen J."/>
            <person name="Feng M."/>
            <person name="Jian J."/>
            <person name="Zhang X."/>
            <person name="Luo G."/>
            <person name="Jiang Y."/>
            <person name="Liu J."/>
            <person name="Wang Z."/>
            <person name="Sha Y."/>
            <person name="Zhang B."/>
            <person name="Wu H."/>
            <person name="Tang D."/>
            <person name="Shen Q."/>
            <person name="Xue P."/>
            <person name="Zou S."/>
            <person name="Wang X."/>
            <person name="Liu X."/>
            <person name="Wang F."/>
            <person name="Yang Y."/>
            <person name="An X."/>
            <person name="Dong Z."/>
            <person name="Zhang K."/>
            <person name="Zhang X."/>
            <person name="Luo M.C."/>
            <person name="Dvorak J."/>
            <person name="Tong Y."/>
            <person name="Wang J."/>
            <person name="Yang H."/>
            <person name="Li Z."/>
            <person name="Wang D."/>
            <person name="Zhang A."/>
            <person name="Wang J."/>
        </authorList>
    </citation>
    <scope>NUCLEOTIDE SEQUENCE</scope>
    <source>
        <strain evidence="3">cv. G1812</strain>
    </source>
</reference>
<dbReference type="EnsemblPlants" id="TuG1812G0200001686.01.T01">
    <property type="protein sequence ID" value="TuG1812G0200001686.01.T01.cds249237"/>
    <property type="gene ID" value="TuG1812G0200001686.01"/>
</dbReference>
<keyword evidence="3" id="KW-1185">Reference proteome</keyword>
<accession>A0A8R7TET2</accession>
<dbReference type="PANTHER" id="PTHR33110:SF38">
    <property type="entry name" value="DUF295 DOMAIN-CONTAINING PROTEIN"/>
    <property type="match status" value="1"/>
</dbReference>
<dbReference type="Pfam" id="PF03478">
    <property type="entry name" value="Beta-prop_KIB1-4"/>
    <property type="match status" value="1"/>
</dbReference>
<dbReference type="Gramene" id="TuG1812G0200001686.01.T01">
    <property type="protein sequence ID" value="TuG1812G0200001686.01.T01.cds249237"/>
    <property type="gene ID" value="TuG1812G0200001686.01"/>
</dbReference>
<dbReference type="AlphaFoldDB" id="A0A8R7TET2"/>
<proteinExistence type="predicted"/>
<sequence length="154" mass="17001">MAPCSHAERVSDIAFCNGELYGLTAYSTEGLIRYEIDVDSDGMPVVTAAHRLAIERRDGAGFRDDLVTYVSYLFELRGKPAMAVKARWSRNHEPSFGVFELVSTNTDDVYKWVEVTSLGDYALFVGPMTSCKVARVSVAGPGGVQANHIYYLNH</sequence>
<evidence type="ECO:0000313" key="2">
    <source>
        <dbReference type="EnsemblPlants" id="TuG1812G0200001686.01.T01.cds249237"/>
    </source>
</evidence>
<dbReference type="PANTHER" id="PTHR33110">
    <property type="entry name" value="F-BOX/KELCH-REPEAT PROTEIN-RELATED"/>
    <property type="match status" value="1"/>
</dbReference>
<protein>
    <recommendedName>
        <fullName evidence="1">KIB1-4 beta-propeller domain-containing protein</fullName>
    </recommendedName>
</protein>